<dbReference type="Proteomes" id="UP000244978">
    <property type="component" value="Unassembled WGS sequence"/>
</dbReference>
<name>A0A2U1SZC0_9MICO</name>
<evidence type="ECO:0000259" key="2">
    <source>
        <dbReference type="Pfam" id="PF22504"/>
    </source>
</evidence>
<feature type="region of interest" description="Disordered" evidence="1">
    <location>
        <begin position="30"/>
        <end position="60"/>
    </location>
</feature>
<evidence type="ECO:0000256" key="1">
    <source>
        <dbReference type="SAM" id="MobiDB-lite"/>
    </source>
</evidence>
<feature type="compositionally biased region" description="Polar residues" evidence="1">
    <location>
        <begin position="33"/>
        <end position="45"/>
    </location>
</feature>
<sequence>MTPSDRSAVAVATIATALALTLVGCTAPVEKPASSSTPGVPSESTEIPAKKPEFLPGGGAGENRDYFDYVLGKHFVEGGATDGVSVVAVLVQAGWTKDQLEITADTTPLGNATDAITVAVRLPDGCLIGQWGGEYSSSLMPVLATGTCLVGATRPIDW</sequence>
<dbReference type="InterPro" id="IPR054262">
    <property type="entry name" value="DUF6993"/>
</dbReference>
<gene>
    <name evidence="3" type="ORF">DF220_03325</name>
</gene>
<protein>
    <recommendedName>
        <fullName evidence="2">DUF6993 domain-containing protein</fullName>
    </recommendedName>
</protein>
<accession>A0A2U1SZC0</accession>
<comment type="caution">
    <text evidence="3">The sequence shown here is derived from an EMBL/GenBank/DDBJ whole genome shotgun (WGS) entry which is preliminary data.</text>
</comment>
<proteinExistence type="predicted"/>
<evidence type="ECO:0000313" key="4">
    <source>
        <dbReference type="Proteomes" id="UP000244978"/>
    </source>
</evidence>
<dbReference type="AlphaFoldDB" id="A0A2U1SZC0"/>
<evidence type="ECO:0000313" key="3">
    <source>
        <dbReference type="EMBL" id="PWB96975.1"/>
    </source>
</evidence>
<dbReference type="RefSeq" id="WP_108996985.1">
    <property type="nucleotide sequence ID" value="NZ_QEEX01000001.1"/>
</dbReference>
<dbReference type="EMBL" id="QEEX01000001">
    <property type="protein sequence ID" value="PWB96975.1"/>
    <property type="molecule type" value="Genomic_DNA"/>
</dbReference>
<feature type="domain" description="DUF6993" evidence="2">
    <location>
        <begin position="74"/>
        <end position="152"/>
    </location>
</feature>
<dbReference type="PROSITE" id="PS51257">
    <property type="entry name" value="PROKAR_LIPOPROTEIN"/>
    <property type="match status" value="1"/>
</dbReference>
<dbReference type="Pfam" id="PF22504">
    <property type="entry name" value="DUF6993"/>
    <property type="match status" value="1"/>
</dbReference>
<keyword evidence="4" id="KW-1185">Reference proteome</keyword>
<organism evidence="3 4">
    <name type="scientific">Homoserinimonas hongtaonis</name>
    <dbReference type="NCBI Taxonomy" id="2079791"/>
    <lineage>
        <taxon>Bacteria</taxon>
        <taxon>Bacillati</taxon>
        <taxon>Actinomycetota</taxon>
        <taxon>Actinomycetes</taxon>
        <taxon>Micrococcales</taxon>
        <taxon>Microbacteriaceae</taxon>
        <taxon>Homoserinimonas</taxon>
    </lineage>
</organism>
<reference evidence="4" key="1">
    <citation type="submission" date="2018-04" db="EMBL/GenBank/DDBJ databases">
        <authorList>
            <person name="Liu S."/>
            <person name="Wang Z."/>
            <person name="Li J."/>
        </authorList>
    </citation>
    <scope>NUCLEOTIDE SEQUENCE [LARGE SCALE GENOMIC DNA]</scope>
    <source>
        <strain evidence="4">S1194</strain>
    </source>
</reference>